<protein>
    <submittedName>
        <fullName evidence="1">Uncharacterized protein</fullName>
    </submittedName>
</protein>
<accession>A0ACC2N7P0</accession>
<organism evidence="1 2">
    <name type="scientific">Eretmocerus hayati</name>
    <dbReference type="NCBI Taxonomy" id="131215"/>
    <lineage>
        <taxon>Eukaryota</taxon>
        <taxon>Metazoa</taxon>
        <taxon>Ecdysozoa</taxon>
        <taxon>Arthropoda</taxon>
        <taxon>Hexapoda</taxon>
        <taxon>Insecta</taxon>
        <taxon>Pterygota</taxon>
        <taxon>Neoptera</taxon>
        <taxon>Endopterygota</taxon>
        <taxon>Hymenoptera</taxon>
        <taxon>Apocrita</taxon>
        <taxon>Proctotrupomorpha</taxon>
        <taxon>Chalcidoidea</taxon>
        <taxon>Aphelinidae</taxon>
        <taxon>Aphelininae</taxon>
        <taxon>Eretmocerus</taxon>
    </lineage>
</organism>
<sequence length="766" mass="86745">MNSYLLITALISHAIGALPFHDRLSDEEHRRIFRAERGTVTDKDYEIQELPYKFLFGSNDINDQSSNSKLEIKAFNKNFTLYLEPNDDVLIGRDTPIFIAKRARKSTGVLDEIKYSRQAFMLPKNIQLYHDKKNGAALTAYTDSKNKRLQLTGTLNHEYYISPIPYDVDKKHFVDDRKYMAHSMTDYSIKKNRMQTKHIVMKKNFNEMFNLAPEGFDSSWFDEDSNGIEADLDSHFPPNLFNHLNDMSLLKQPALLDDPFFSTGYRADHDSSFSANPIQTIYKEPLSTKFDTKRHNEIPKLPRKPKRNKPSIDSRPSIFDGLQNVDEPTRQRRKTSKIPLKPIDKHTFGNDRVFDPQILGDSFISRRGKRKESSTGTPKPFGKSNKERPSNKYRHDTDSNSILDIPQGIDDSEFDNEIIQRPKSPRTPKSKSTDDVVYPEIMVVVDHATFEAHNSDIEQLCLYMAAFWNAVDLRYREMQKPRVRLNIAGIIIPKEPKAAPYLELHAIGSNSISSEKTLHSIEKYFSKLDYLCNFDLVMAITRRTMDTPNYVSSDGSGKNVNTISTAGLANVGGACRLGVNAGIIHDEGGFGGILAAAHELGHLLNAPHDHQKENGYEGGPCDWDHGHLMSYEKKDSKAFHWSPCSKKSIQDFINSEKGACLWNKPNLGQSLPKFLPGRLLSRDQQCEVAEGPGFTANQTITAQKDCIRLKCTKEITETTETMILTRTLSRTLGHSPAEGTSCGKNSICLDGECVWDPERKGSPFVH</sequence>
<name>A0ACC2N7P0_9HYME</name>
<evidence type="ECO:0000313" key="1">
    <source>
        <dbReference type="EMBL" id="KAJ8667224.1"/>
    </source>
</evidence>
<evidence type="ECO:0000313" key="2">
    <source>
        <dbReference type="Proteomes" id="UP001239111"/>
    </source>
</evidence>
<comment type="caution">
    <text evidence="1">The sequence shown here is derived from an EMBL/GenBank/DDBJ whole genome shotgun (WGS) entry which is preliminary data.</text>
</comment>
<dbReference type="EMBL" id="CM056744">
    <property type="protein sequence ID" value="KAJ8667224.1"/>
    <property type="molecule type" value="Genomic_DNA"/>
</dbReference>
<dbReference type="Proteomes" id="UP001239111">
    <property type="component" value="Chromosome 4"/>
</dbReference>
<reference evidence="1" key="1">
    <citation type="submission" date="2023-04" db="EMBL/GenBank/DDBJ databases">
        <title>A chromosome-level genome assembly of the parasitoid wasp Eretmocerus hayati.</title>
        <authorList>
            <person name="Zhong Y."/>
            <person name="Liu S."/>
            <person name="Liu Y."/>
        </authorList>
    </citation>
    <scope>NUCLEOTIDE SEQUENCE</scope>
    <source>
        <strain evidence="1">ZJU_SS_LIU_2023</strain>
    </source>
</reference>
<keyword evidence="2" id="KW-1185">Reference proteome</keyword>
<gene>
    <name evidence="1" type="ORF">QAD02_008886</name>
</gene>
<proteinExistence type="predicted"/>